<dbReference type="Gene3D" id="3.30.110.150">
    <property type="entry name" value="SepF-like protein"/>
    <property type="match status" value="1"/>
</dbReference>
<evidence type="ECO:0000313" key="8">
    <source>
        <dbReference type="Proteomes" id="UP000029052"/>
    </source>
</evidence>
<keyword evidence="3 5" id="KW-0131">Cell cycle</keyword>
<dbReference type="GO" id="GO:0043093">
    <property type="term" value="P:FtsZ-dependent cytokinesis"/>
    <property type="evidence" value="ECO:0007669"/>
    <property type="project" value="UniProtKB-UniRule"/>
</dbReference>
<evidence type="ECO:0000256" key="1">
    <source>
        <dbReference type="ARBA" id="ARBA00022618"/>
    </source>
</evidence>
<comment type="function">
    <text evidence="4 5">Cell division protein that is part of the divisome complex and is recruited early to the Z-ring. Probably stimulates Z-ring formation, perhaps through the cross-linking of FtsZ protofilaments. Its function overlaps with FtsA.</text>
</comment>
<evidence type="ECO:0000313" key="7">
    <source>
        <dbReference type="EMBL" id="KFI69189.1"/>
    </source>
</evidence>
<keyword evidence="2 5" id="KW-0717">Septation</keyword>
<evidence type="ECO:0000256" key="2">
    <source>
        <dbReference type="ARBA" id="ARBA00023210"/>
    </source>
</evidence>
<keyword evidence="8" id="KW-1185">Reference proteome</keyword>
<dbReference type="AlphaFoldDB" id="A0A087BDT9"/>
<feature type="compositionally biased region" description="Low complexity" evidence="6">
    <location>
        <begin position="43"/>
        <end position="57"/>
    </location>
</feature>
<gene>
    <name evidence="5" type="primary">sepF</name>
    <name evidence="7" type="ORF">BMAGN_0953</name>
</gene>
<dbReference type="GO" id="GO:0005737">
    <property type="term" value="C:cytoplasm"/>
    <property type="evidence" value="ECO:0007669"/>
    <property type="project" value="UniProtKB-SubCell"/>
</dbReference>
<dbReference type="eggNOG" id="COG1799">
    <property type="taxonomic scope" value="Bacteria"/>
</dbReference>
<proteinExistence type="inferred from homology"/>
<organism evidence="7 8">
    <name type="scientific">Bifidobacterium magnum</name>
    <dbReference type="NCBI Taxonomy" id="1692"/>
    <lineage>
        <taxon>Bacteria</taxon>
        <taxon>Bacillati</taxon>
        <taxon>Actinomycetota</taxon>
        <taxon>Actinomycetes</taxon>
        <taxon>Bifidobacteriales</taxon>
        <taxon>Bifidobacteriaceae</taxon>
        <taxon>Bifidobacterium</taxon>
    </lineage>
</organism>
<comment type="similarity">
    <text evidence="5">Belongs to the SepF family.</text>
</comment>
<evidence type="ECO:0000256" key="6">
    <source>
        <dbReference type="SAM" id="MobiDB-lite"/>
    </source>
</evidence>
<dbReference type="Pfam" id="PF04472">
    <property type="entry name" value="SepF"/>
    <property type="match status" value="1"/>
</dbReference>
<dbReference type="InterPro" id="IPR023052">
    <property type="entry name" value="Cell_div_SepF"/>
</dbReference>
<dbReference type="InterPro" id="IPR038594">
    <property type="entry name" value="SepF-like_sf"/>
</dbReference>
<dbReference type="HAMAP" id="MF_01197">
    <property type="entry name" value="SepF"/>
    <property type="match status" value="1"/>
</dbReference>
<dbReference type="InterPro" id="IPR007561">
    <property type="entry name" value="Cell_div_SepF/SepF-rel"/>
</dbReference>
<protein>
    <recommendedName>
        <fullName evidence="5">Cell division protein SepF</fullName>
    </recommendedName>
</protein>
<dbReference type="PANTHER" id="PTHR35798:SF1">
    <property type="entry name" value="CELL DIVISION PROTEIN SEPF"/>
    <property type="match status" value="1"/>
</dbReference>
<comment type="subunit">
    <text evidence="5">Homodimer. Interacts with FtsZ.</text>
</comment>
<comment type="subcellular location">
    <subcellularLocation>
        <location evidence="5">Cytoplasm</location>
    </subcellularLocation>
    <text evidence="5">Localizes to the division site, in a FtsZ-dependent manner.</text>
</comment>
<evidence type="ECO:0000256" key="4">
    <source>
        <dbReference type="ARBA" id="ARBA00044936"/>
    </source>
</evidence>
<dbReference type="STRING" id="1692.BMAGN_0953"/>
<keyword evidence="5" id="KW-0963">Cytoplasm</keyword>
<comment type="caution">
    <text evidence="7">The sequence shown here is derived from an EMBL/GenBank/DDBJ whole genome shotgun (WGS) entry which is preliminary data.</text>
</comment>
<name>A0A087BDT9_9BIFI</name>
<dbReference type="Proteomes" id="UP000029052">
    <property type="component" value="Unassembled WGS sequence"/>
</dbReference>
<evidence type="ECO:0000256" key="3">
    <source>
        <dbReference type="ARBA" id="ARBA00023306"/>
    </source>
</evidence>
<accession>A0A087BDT9</accession>
<reference evidence="7 8" key="1">
    <citation type="submission" date="2014-03" db="EMBL/GenBank/DDBJ databases">
        <title>Genomics of Bifidobacteria.</title>
        <authorList>
            <person name="Ventura M."/>
            <person name="Milani C."/>
            <person name="Lugli G.A."/>
        </authorList>
    </citation>
    <scope>NUCLEOTIDE SEQUENCE [LARGE SCALE GENOMIC DNA]</scope>
    <source>
        <strain evidence="7 8">LMG 11591</strain>
    </source>
</reference>
<feature type="region of interest" description="Disordered" evidence="6">
    <location>
        <begin position="20"/>
        <end position="60"/>
    </location>
</feature>
<dbReference type="PANTHER" id="PTHR35798">
    <property type="entry name" value="CELL DIVISION PROTEIN SEPF"/>
    <property type="match status" value="1"/>
</dbReference>
<keyword evidence="1 5" id="KW-0132">Cell division</keyword>
<dbReference type="RefSeq" id="WP_022859564.1">
    <property type="nucleotide sequence ID" value="NZ_JGZB01000002.1"/>
</dbReference>
<evidence type="ECO:0000256" key="5">
    <source>
        <dbReference type="HAMAP-Rule" id="MF_01197"/>
    </source>
</evidence>
<dbReference type="GO" id="GO:0000917">
    <property type="term" value="P:division septum assembly"/>
    <property type="evidence" value="ECO:0007669"/>
    <property type="project" value="UniProtKB-KW"/>
</dbReference>
<feature type="compositionally biased region" description="Acidic residues" evidence="6">
    <location>
        <begin position="20"/>
        <end position="37"/>
    </location>
</feature>
<dbReference type="EMBL" id="JGZB01000002">
    <property type="protein sequence ID" value="KFI69189.1"/>
    <property type="molecule type" value="Genomic_DNA"/>
</dbReference>
<sequence>MPALGKLKTYLGLSDVVDENDDAYVTEEEDEELESTIEPDYTPQSSVAPSASSQKSANPFAGKFNRITTIQPRNFDDAHLVGRSLCSGIPVVLNLESLPKDVALRVLDFSTGVVFGLSGSVEKVTSRVYLLSPAQVNIVSEEAQDGMARDLFSD</sequence>